<keyword evidence="4" id="KW-1185">Reference proteome</keyword>
<evidence type="ECO:0000256" key="2">
    <source>
        <dbReference type="ARBA" id="ARBA00023235"/>
    </source>
</evidence>
<dbReference type="Gene3D" id="3.40.1400.10">
    <property type="entry name" value="Sugar-phosphate isomerase, RpiB/LacA/LacB"/>
    <property type="match status" value="1"/>
</dbReference>
<organism evidence="3 4">
    <name type="scientific">Peptostreptococcus canis</name>
    <dbReference type="NCBI Taxonomy" id="1159213"/>
    <lineage>
        <taxon>Bacteria</taxon>
        <taxon>Bacillati</taxon>
        <taxon>Bacillota</taxon>
        <taxon>Clostridia</taxon>
        <taxon>Peptostreptococcales</taxon>
        <taxon>Peptostreptococcaceae</taxon>
        <taxon>Peptostreptococcus</taxon>
    </lineage>
</organism>
<dbReference type="InterPro" id="IPR003500">
    <property type="entry name" value="RpiB_LacA_LacB"/>
</dbReference>
<dbReference type="EMBL" id="JABGBW010000004">
    <property type="protein sequence ID" value="MBC2576318.1"/>
    <property type="molecule type" value="Genomic_DNA"/>
</dbReference>
<dbReference type="PANTHER" id="PTHR43732">
    <property type="entry name" value="RIBOSE 5-PHOSPHATE ISOMERASE-RELATED"/>
    <property type="match status" value="1"/>
</dbReference>
<name>A0ABR6TME4_9FIRM</name>
<evidence type="ECO:0000313" key="4">
    <source>
        <dbReference type="Proteomes" id="UP000713904"/>
    </source>
</evidence>
<dbReference type="PANTHER" id="PTHR43732:SF1">
    <property type="entry name" value="RIBOSE 5-PHOSPHATE ISOMERASE"/>
    <property type="match status" value="1"/>
</dbReference>
<sequence>MKIALACDHGGINLKEAIKKHLEKNNYEVVDFGTDTTDSVDYPDYAFKAATAVAQKDADCGILVCGTGIGIGIAANKVKGIRCATVGDTFSARMTKAHNDANMIALGERVTGIGLGLDIVDAYLNSSFEGGRHQKRVDKIMEIEKLLNNR</sequence>
<dbReference type="GO" id="GO:0004751">
    <property type="term" value="F:ribose-5-phosphate isomerase activity"/>
    <property type="evidence" value="ECO:0007669"/>
    <property type="project" value="UniProtKB-EC"/>
</dbReference>
<protein>
    <submittedName>
        <fullName evidence="3">Ribose 5-phosphate isomerase B</fullName>
        <ecNumber evidence="3">5.3.1.6</ecNumber>
    </submittedName>
</protein>
<dbReference type="RefSeq" id="WP_185624345.1">
    <property type="nucleotide sequence ID" value="NZ_JABGBW010000004.1"/>
</dbReference>
<dbReference type="PIRSF" id="PIRSF005384">
    <property type="entry name" value="RpiB_LacA_B"/>
    <property type="match status" value="1"/>
</dbReference>
<dbReference type="SUPFAM" id="SSF89623">
    <property type="entry name" value="Ribose/Galactose isomerase RpiB/AlsB"/>
    <property type="match status" value="1"/>
</dbReference>
<dbReference type="NCBIfam" id="NF004051">
    <property type="entry name" value="PRK05571.1"/>
    <property type="match status" value="1"/>
</dbReference>
<dbReference type="NCBIfam" id="TIGR00689">
    <property type="entry name" value="rpiB_lacA_lacB"/>
    <property type="match status" value="1"/>
</dbReference>
<dbReference type="Pfam" id="PF02502">
    <property type="entry name" value="LacAB_rpiB"/>
    <property type="match status" value="1"/>
</dbReference>
<gene>
    <name evidence="3" type="primary">rpiB</name>
    <name evidence="3" type="ORF">HLB29_06430</name>
</gene>
<evidence type="ECO:0000256" key="1">
    <source>
        <dbReference type="ARBA" id="ARBA00008754"/>
    </source>
</evidence>
<dbReference type="NCBIfam" id="TIGR01120">
    <property type="entry name" value="rpiB"/>
    <property type="match status" value="1"/>
</dbReference>
<dbReference type="Proteomes" id="UP000713904">
    <property type="component" value="Unassembled WGS sequence"/>
</dbReference>
<dbReference type="InterPro" id="IPR004785">
    <property type="entry name" value="RpiB"/>
</dbReference>
<proteinExistence type="inferred from homology"/>
<reference evidence="3 4" key="1">
    <citation type="submission" date="2020-05" db="EMBL/GenBank/DDBJ databases">
        <title>Draft genome of xy-202 and genomic insight in genome of the genus Peptostreptococcus.</title>
        <authorList>
            <person name="Zhang Z."/>
        </authorList>
    </citation>
    <scope>NUCLEOTIDE SEQUENCE [LARGE SCALE GENOMIC DNA]</scope>
    <source>
        <strain evidence="3 4">DSM 27025</strain>
    </source>
</reference>
<comment type="similarity">
    <text evidence="1">Belongs to the LacAB/RpiB family.</text>
</comment>
<comment type="caution">
    <text evidence="3">The sequence shown here is derived from an EMBL/GenBank/DDBJ whole genome shotgun (WGS) entry which is preliminary data.</text>
</comment>
<dbReference type="InterPro" id="IPR036569">
    <property type="entry name" value="RpiB_LacA_LacB_sf"/>
</dbReference>
<evidence type="ECO:0000313" key="3">
    <source>
        <dbReference type="EMBL" id="MBC2576318.1"/>
    </source>
</evidence>
<keyword evidence="2 3" id="KW-0413">Isomerase</keyword>
<dbReference type="InterPro" id="IPR051812">
    <property type="entry name" value="SPI_LacAB/RpiB"/>
</dbReference>
<accession>A0ABR6TME4</accession>
<dbReference type="EC" id="5.3.1.6" evidence="3"/>